<dbReference type="InterPro" id="IPR000116">
    <property type="entry name" value="HMGA"/>
</dbReference>
<name>A0A5A7QYJ3_STRAF</name>
<dbReference type="InterPro" id="IPR017956">
    <property type="entry name" value="AT_hook_DNA-bd_motif"/>
</dbReference>
<comment type="subcellular location">
    <subcellularLocation>
        <location evidence="1">Nucleus</location>
    </subcellularLocation>
</comment>
<organism evidence="7 8">
    <name type="scientific">Striga asiatica</name>
    <name type="common">Asiatic witchweed</name>
    <name type="synonym">Buchnera asiatica</name>
    <dbReference type="NCBI Taxonomy" id="4170"/>
    <lineage>
        <taxon>Eukaryota</taxon>
        <taxon>Viridiplantae</taxon>
        <taxon>Streptophyta</taxon>
        <taxon>Embryophyta</taxon>
        <taxon>Tracheophyta</taxon>
        <taxon>Spermatophyta</taxon>
        <taxon>Magnoliopsida</taxon>
        <taxon>eudicotyledons</taxon>
        <taxon>Gunneridae</taxon>
        <taxon>Pentapetalae</taxon>
        <taxon>asterids</taxon>
        <taxon>lamiids</taxon>
        <taxon>Lamiales</taxon>
        <taxon>Orobanchaceae</taxon>
        <taxon>Buchnereae</taxon>
        <taxon>Striga</taxon>
    </lineage>
</organism>
<feature type="compositionally biased region" description="Pro residues" evidence="5">
    <location>
        <begin position="125"/>
        <end position="139"/>
    </location>
</feature>
<evidence type="ECO:0000256" key="4">
    <source>
        <dbReference type="ARBA" id="ARBA00023242"/>
    </source>
</evidence>
<comment type="caution">
    <text evidence="7">The sequence shown here is derived from an EMBL/GenBank/DDBJ whole genome shotgun (WGS) entry which is preliminary data.</text>
</comment>
<feature type="domain" description="H15" evidence="6">
    <location>
        <begin position="38"/>
        <end position="110"/>
    </location>
</feature>
<dbReference type="GO" id="GO:0031492">
    <property type="term" value="F:nucleosomal DNA binding"/>
    <property type="evidence" value="ECO:0007669"/>
    <property type="project" value="TreeGrafter"/>
</dbReference>
<gene>
    <name evidence="7" type="ORF">STAS_27807</name>
</gene>
<keyword evidence="4" id="KW-0539">Nucleus</keyword>
<evidence type="ECO:0000313" key="7">
    <source>
        <dbReference type="EMBL" id="GER50495.1"/>
    </source>
</evidence>
<dbReference type="GO" id="GO:0005730">
    <property type="term" value="C:nucleolus"/>
    <property type="evidence" value="ECO:0007669"/>
    <property type="project" value="TreeGrafter"/>
</dbReference>
<dbReference type="EMBL" id="BKCP01009292">
    <property type="protein sequence ID" value="GER50495.1"/>
    <property type="molecule type" value="Genomic_DNA"/>
</dbReference>
<feature type="compositionally biased region" description="Polar residues" evidence="5">
    <location>
        <begin position="181"/>
        <end position="192"/>
    </location>
</feature>
<dbReference type="AlphaFoldDB" id="A0A5A7QYJ3"/>
<dbReference type="PANTHER" id="PTHR11467">
    <property type="entry name" value="HISTONE H1"/>
    <property type="match status" value="1"/>
</dbReference>
<dbReference type="SMART" id="SM00384">
    <property type="entry name" value="AT_hook"/>
    <property type="match status" value="4"/>
</dbReference>
<dbReference type="PRINTS" id="PR00930">
    <property type="entry name" value="HIGHMOBLTYIY"/>
</dbReference>
<evidence type="ECO:0000313" key="8">
    <source>
        <dbReference type="Proteomes" id="UP000325081"/>
    </source>
</evidence>
<dbReference type="Proteomes" id="UP000325081">
    <property type="component" value="Unassembled WGS sequence"/>
</dbReference>
<sequence length="215" mass="22779">MASEEIHGSGFVQASVPPSTLPQYPEENKKKKSSSSLALIKYFSTCFMIMAAIKALNDKNGSNKSLISKHIEATYGDLPAAHSTLLTHHLNRMRSTGQLLFIKNNYAIPDLSAPPRRGRGRPPKPKTPLPPGTVPQPPRPRGRPPKSARDPMAPPPPPQPKATATVGTLSGKKRGRPPKASTGNVAPHSQTTGGVPRGRGRPPKVKPAATAPVGA</sequence>
<evidence type="ECO:0000259" key="6">
    <source>
        <dbReference type="PROSITE" id="PS51504"/>
    </source>
</evidence>
<dbReference type="Gene3D" id="1.10.10.10">
    <property type="entry name" value="Winged helix-like DNA-binding domain superfamily/Winged helix DNA-binding domain"/>
    <property type="match status" value="1"/>
</dbReference>
<feature type="region of interest" description="Disordered" evidence="5">
    <location>
        <begin position="1"/>
        <end position="30"/>
    </location>
</feature>
<evidence type="ECO:0000256" key="5">
    <source>
        <dbReference type="SAM" id="MobiDB-lite"/>
    </source>
</evidence>
<dbReference type="InterPro" id="IPR036388">
    <property type="entry name" value="WH-like_DNA-bd_sf"/>
</dbReference>
<keyword evidence="8" id="KW-1185">Reference proteome</keyword>
<evidence type="ECO:0000256" key="1">
    <source>
        <dbReference type="ARBA" id="ARBA00004123"/>
    </source>
</evidence>
<dbReference type="GO" id="GO:0006334">
    <property type="term" value="P:nucleosome assembly"/>
    <property type="evidence" value="ECO:0007669"/>
    <property type="project" value="InterPro"/>
</dbReference>
<dbReference type="GO" id="GO:0030261">
    <property type="term" value="P:chromosome condensation"/>
    <property type="evidence" value="ECO:0007669"/>
    <property type="project" value="TreeGrafter"/>
</dbReference>
<dbReference type="PRINTS" id="PR00929">
    <property type="entry name" value="ATHOOK"/>
</dbReference>
<feature type="compositionally biased region" description="Low complexity" evidence="5">
    <location>
        <begin position="206"/>
        <end position="215"/>
    </location>
</feature>
<dbReference type="GO" id="GO:0003690">
    <property type="term" value="F:double-stranded DNA binding"/>
    <property type="evidence" value="ECO:0007669"/>
    <property type="project" value="TreeGrafter"/>
</dbReference>
<reference evidence="8" key="1">
    <citation type="journal article" date="2019" name="Curr. Biol.">
        <title>Genome Sequence of Striga asiatica Provides Insight into the Evolution of Plant Parasitism.</title>
        <authorList>
            <person name="Yoshida S."/>
            <person name="Kim S."/>
            <person name="Wafula E.K."/>
            <person name="Tanskanen J."/>
            <person name="Kim Y.M."/>
            <person name="Honaas L."/>
            <person name="Yang Z."/>
            <person name="Spallek T."/>
            <person name="Conn C.E."/>
            <person name="Ichihashi Y."/>
            <person name="Cheong K."/>
            <person name="Cui S."/>
            <person name="Der J.P."/>
            <person name="Gundlach H."/>
            <person name="Jiao Y."/>
            <person name="Hori C."/>
            <person name="Ishida J.K."/>
            <person name="Kasahara H."/>
            <person name="Kiba T."/>
            <person name="Kim M.S."/>
            <person name="Koo N."/>
            <person name="Laohavisit A."/>
            <person name="Lee Y.H."/>
            <person name="Lumba S."/>
            <person name="McCourt P."/>
            <person name="Mortimer J.C."/>
            <person name="Mutuku J.M."/>
            <person name="Nomura T."/>
            <person name="Sasaki-Sekimoto Y."/>
            <person name="Seto Y."/>
            <person name="Wang Y."/>
            <person name="Wakatake T."/>
            <person name="Sakakibara H."/>
            <person name="Demura T."/>
            <person name="Yamaguchi S."/>
            <person name="Yoneyama K."/>
            <person name="Manabe R.I."/>
            <person name="Nelson D.C."/>
            <person name="Schulman A.H."/>
            <person name="Timko M.P."/>
            <person name="dePamphilis C.W."/>
            <person name="Choi D."/>
            <person name="Shirasu K."/>
        </authorList>
    </citation>
    <scope>NUCLEOTIDE SEQUENCE [LARGE SCALE GENOMIC DNA]</scope>
    <source>
        <strain evidence="8">cv. UVA1</strain>
    </source>
</reference>
<dbReference type="PANTHER" id="PTHR11467:SF103">
    <property type="entry name" value="HMG-Y-RELATED PROTEIN A"/>
    <property type="match status" value="1"/>
</dbReference>
<evidence type="ECO:0000256" key="2">
    <source>
        <dbReference type="ARBA" id="ARBA00022737"/>
    </source>
</evidence>
<accession>A0A5A7QYJ3</accession>
<dbReference type="GO" id="GO:0000786">
    <property type="term" value="C:nucleosome"/>
    <property type="evidence" value="ECO:0007669"/>
    <property type="project" value="InterPro"/>
</dbReference>
<dbReference type="PROSITE" id="PS51504">
    <property type="entry name" value="H15"/>
    <property type="match status" value="1"/>
</dbReference>
<protein>
    <submittedName>
        <fullName evidence="7">High mobility group protein I/Y</fullName>
    </submittedName>
</protein>
<dbReference type="OrthoDB" id="1110759at2759"/>
<dbReference type="InterPro" id="IPR005818">
    <property type="entry name" value="Histone_H1/H5_H15"/>
</dbReference>
<dbReference type="Pfam" id="PF02178">
    <property type="entry name" value="AT_hook"/>
    <property type="match status" value="3"/>
</dbReference>
<dbReference type="InterPro" id="IPR036390">
    <property type="entry name" value="WH_DNA-bd_sf"/>
</dbReference>
<dbReference type="GO" id="GO:0045910">
    <property type="term" value="P:negative regulation of DNA recombination"/>
    <property type="evidence" value="ECO:0007669"/>
    <property type="project" value="TreeGrafter"/>
</dbReference>
<keyword evidence="3" id="KW-0238">DNA-binding</keyword>
<evidence type="ECO:0000256" key="3">
    <source>
        <dbReference type="ARBA" id="ARBA00023125"/>
    </source>
</evidence>
<feature type="region of interest" description="Disordered" evidence="5">
    <location>
        <begin position="109"/>
        <end position="215"/>
    </location>
</feature>
<dbReference type="GO" id="GO:0006355">
    <property type="term" value="P:regulation of DNA-templated transcription"/>
    <property type="evidence" value="ECO:0007669"/>
    <property type="project" value="InterPro"/>
</dbReference>
<proteinExistence type="predicted"/>
<dbReference type="SUPFAM" id="SSF46785">
    <property type="entry name" value="Winged helix' DNA-binding domain"/>
    <property type="match status" value="1"/>
</dbReference>
<dbReference type="SMART" id="SM00526">
    <property type="entry name" value="H15"/>
    <property type="match status" value="1"/>
</dbReference>
<keyword evidence="2" id="KW-0677">Repeat</keyword>
<dbReference type="Pfam" id="PF00538">
    <property type="entry name" value="Linker_histone"/>
    <property type="match status" value="1"/>
</dbReference>